<organism evidence="1 2">
    <name type="scientific">Choristoneura fumiferana</name>
    <name type="common">Spruce budworm moth</name>
    <name type="synonym">Archips fumiferana</name>
    <dbReference type="NCBI Taxonomy" id="7141"/>
    <lineage>
        <taxon>Eukaryota</taxon>
        <taxon>Metazoa</taxon>
        <taxon>Ecdysozoa</taxon>
        <taxon>Arthropoda</taxon>
        <taxon>Hexapoda</taxon>
        <taxon>Insecta</taxon>
        <taxon>Pterygota</taxon>
        <taxon>Neoptera</taxon>
        <taxon>Endopterygota</taxon>
        <taxon>Lepidoptera</taxon>
        <taxon>Glossata</taxon>
        <taxon>Ditrysia</taxon>
        <taxon>Tortricoidea</taxon>
        <taxon>Tortricidae</taxon>
        <taxon>Tortricinae</taxon>
        <taxon>Choristoneura</taxon>
    </lineage>
</organism>
<proteinExistence type="predicted"/>
<accession>A0ACC0KSX7</accession>
<comment type="caution">
    <text evidence="1">The sequence shown here is derived from an EMBL/GenBank/DDBJ whole genome shotgun (WGS) entry which is preliminary data.</text>
</comment>
<name>A0ACC0KSX7_CHOFU</name>
<gene>
    <name evidence="1" type="ORF">MSG28_013184</name>
</gene>
<sequence length="108" mass="11973">MAALIKFTVFVVVVIAMANSQRVKDLPQDMPPDLPWIPKWVECEFDLEAYKNGPICNDCSSTIHCTPVGGVVRNCFGWTPYCVNGRCTKEPSADCAEVETVTDQIFEA</sequence>
<reference evidence="1 2" key="1">
    <citation type="journal article" date="2022" name="Genome Biol. Evol.">
        <title>The Spruce Budworm Genome: Reconstructing the Evolutionary History of Antifreeze Proteins.</title>
        <authorList>
            <person name="Beliveau C."/>
            <person name="Gagne P."/>
            <person name="Picq S."/>
            <person name="Vernygora O."/>
            <person name="Keeling C.I."/>
            <person name="Pinkney K."/>
            <person name="Doucet D."/>
            <person name="Wen F."/>
            <person name="Johnston J.S."/>
            <person name="Maaroufi H."/>
            <person name="Boyle B."/>
            <person name="Laroche J."/>
            <person name="Dewar K."/>
            <person name="Juretic N."/>
            <person name="Blackburn G."/>
            <person name="Nisole A."/>
            <person name="Brunet B."/>
            <person name="Brandao M."/>
            <person name="Lumley L."/>
            <person name="Duan J."/>
            <person name="Quan G."/>
            <person name="Lucarotti C.J."/>
            <person name="Roe A.D."/>
            <person name="Sperling F.A.H."/>
            <person name="Levesque R.C."/>
            <person name="Cusson M."/>
        </authorList>
    </citation>
    <scope>NUCLEOTIDE SEQUENCE [LARGE SCALE GENOMIC DNA]</scope>
    <source>
        <strain evidence="1">Glfc:IPQL:Cfum</strain>
    </source>
</reference>
<evidence type="ECO:0000313" key="2">
    <source>
        <dbReference type="Proteomes" id="UP001064048"/>
    </source>
</evidence>
<keyword evidence="2" id="KW-1185">Reference proteome</keyword>
<dbReference type="EMBL" id="CM046123">
    <property type="protein sequence ID" value="KAI8439370.1"/>
    <property type="molecule type" value="Genomic_DNA"/>
</dbReference>
<evidence type="ECO:0000313" key="1">
    <source>
        <dbReference type="EMBL" id="KAI8439370.1"/>
    </source>
</evidence>
<dbReference type="Proteomes" id="UP001064048">
    <property type="component" value="Chromosome 23"/>
</dbReference>
<protein>
    <submittedName>
        <fullName evidence="1">Uncharacterized protein</fullName>
    </submittedName>
</protein>